<keyword evidence="3" id="KW-1185">Reference proteome</keyword>
<dbReference type="InterPro" id="IPR037523">
    <property type="entry name" value="VOC_core"/>
</dbReference>
<evidence type="ECO:0000259" key="1">
    <source>
        <dbReference type="PROSITE" id="PS51819"/>
    </source>
</evidence>
<dbReference type="Pfam" id="PF00903">
    <property type="entry name" value="Glyoxalase"/>
    <property type="match status" value="2"/>
</dbReference>
<dbReference type="PANTHER" id="PTHR43279:SF1">
    <property type="entry name" value="CATECHOL-2,3-DIOXYGENASE"/>
    <property type="match status" value="1"/>
</dbReference>
<dbReference type="InterPro" id="IPR029068">
    <property type="entry name" value="Glyas_Bleomycin-R_OHBP_Dase"/>
</dbReference>
<reference evidence="2 3" key="1">
    <citation type="submission" date="2019-07" db="EMBL/GenBank/DDBJ databases">
        <title>Whole genome shotgun sequence of Deinococcus cellulosilyticus NBRC 106333.</title>
        <authorList>
            <person name="Hosoyama A."/>
            <person name="Uohara A."/>
            <person name="Ohji S."/>
            <person name="Ichikawa N."/>
        </authorList>
    </citation>
    <scope>NUCLEOTIDE SEQUENCE [LARGE SCALE GENOMIC DNA]</scope>
    <source>
        <strain evidence="2 3">NBRC 106333</strain>
    </source>
</reference>
<dbReference type="PROSITE" id="PS51819">
    <property type="entry name" value="VOC"/>
    <property type="match status" value="1"/>
</dbReference>
<sequence length="304" mass="32754">MPSPIDPKLTLGEVALTVRNLDTQMGFYQQVIGLTLLAREDGKAVLGTQDGHPLVSLFHNPGAKPAPSNATGLYHLAIAFPTRPDLARWLKHVSPLGLRLGQSDHKTHEAFYLNDPEGNGIEIYQDWPAEQWPMKDGMMTAPDTTAIDIPGLLRTLAPGDAGWKGAPTGTRMGHVHLKMNDGARTRQFFEGVLGFFITADLMGAVFAGAGGYHHHIGTNAWHSKGGPAQPEGTLGLRHYTIELSSTQELERVTQQLQDAGVKVVKHEAGLFVKDPAGLPLLIRPQPSTAESALSALNPAFSPVH</sequence>
<proteinExistence type="predicted"/>
<dbReference type="Gene3D" id="3.10.180.10">
    <property type="entry name" value="2,3-Dihydroxybiphenyl 1,2-Dioxygenase, domain 1"/>
    <property type="match status" value="2"/>
</dbReference>
<dbReference type="PANTHER" id="PTHR43279">
    <property type="entry name" value="CATECHOL-2,3-DIOXYGENASE"/>
    <property type="match status" value="1"/>
</dbReference>
<dbReference type="SUPFAM" id="SSF54593">
    <property type="entry name" value="Glyoxalase/Bleomycin resistance protein/Dihydroxybiphenyl dioxygenase"/>
    <property type="match status" value="2"/>
</dbReference>
<dbReference type="EMBL" id="BJXB01000023">
    <property type="protein sequence ID" value="GEM48679.1"/>
    <property type="molecule type" value="Genomic_DNA"/>
</dbReference>
<dbReference type="InterPro" id="IPR004360">
    <property type="entry name" value="Glyas_Fos-R_dOase_dom"/>
</dbReference>
<accession>A0A511N750</accession>
<dbReference type="Proteomes" id="UP000321306">
    <property type="component" value="Unassembled WGS sequence"/>
</dbReference>
<name>A0A511N750_DEIC1</name>
<feature type="domain" description="VOC" evidence="1">
    <location>
        <begin position="10"/>
        <end position="126"/>
    </location>
</feature>
<organism evidence="2 3">
    <name type="scientific">Deinococcus cellulosilyticus (strain DSM 18568 / NBRC 106333 / KACC 11606 / 5516J-15)</name>
    <dbReference type="NCBI Taxonomy" id="1223518"/>
    <lineage>
        <taxon>Bacteria</taxon>
        <taxon>Thermotogati</taxon>
        <taxon>Deinococcota</taxon>
        <taxon>Deinococci</taxon>
        <taxon>Deinococcales</taxon>
        <taxon>Deinococcaceae</taxon>
        <taxon>Deinococcus</taxon>
    </lineage>
</organism>
<protein>
    <submittedName>
        <fullName evidence="2">Glyoxalase</fullName>
    </submittedName>
</protein>
<dbReference type="RefSeq" id="WP_186816172.1">
    <property type="nucleotide sequence ID" value="NZ_BJXB01000023.1"/>
</dbReference>
<dbReference type="AlphaFoldDB" id="A0A511N750"/>
<comment type="caution">
    <text evidence="2">The sequence shown here is derived from an EMBL/GenBank/DDBJ whole genome shotgun (WGS) entry which is preliminary data.</text>
</comment>
<evidence type="ECO:0000313" key="2">
    <source>
        <dbReference type="EMBL" id="GEM48679.1"/>
    </source>
</evidence>
<evidence type="ECO:0000313" key="3">
    <source>
        <dbReference type="Proteomes" id="UP000321306"/>
    </source>
</evidence>
<gene>
    <name evidence="2" type="ORF">DC3_43140</name>
</gene>